<feature type="domain" description="Lon proteolytic" evidence="12">
    <location>
        <begin position="782"/>
        <end position="969"/>
    </location>
</feature>
<dbReference type="Gene3D" id="2.30.130.40">
    <property type="entry name" value="LON domain-like"/>
    <property type="match status" value="1"/>
</dbReference>
<feature type="active site" evidence="8">
    <location>
        <position position="874"/>
    </location>
</feature>
<dbReference type="Pfam" id="PF05362">
    <property type="entry name" value="Lon_C"/>
    <property type="match status" value="1"/>
</dbReference>
<evidence type="ECO:0000256" key="7">
    <source>
        <dbReference type="ARBA" id="ARBA00050665"/>
    </source>
</evidence>
<dbReference type="GO" id="GO:0005524">
    <property type="term" value="F:ATP binding"/>
    <property type="evidence" value="ECO:0007669"/>
    <property type="project" value="UniProtKB-KW"/>
</dbReference>
<dbReference type="InterPro" id="IPR014721">
    <property type="entry name" value="Ribsml_uS5_D2-typ_fold_subgr"/>
</dbReference>
<evidence type="ECO:0000313" key="14">
    <source>
        <dbReference type="EMBL" id="ORY85989.1"/>
    </source>
</evidence>
<evidence type="ECO:0000259" key="13">
    <source>
        <dbReference type="PROSITE" id="PS51787"/>
    </source>
</evidence>
<feature type="region of interest" description="Disordered" evidence="11">
    <location>
        <begin position="460"/>
        <end position="512"/>
    </location>
</feature>
<gene>
    <name evidence="14" type="ORF">BCR35DRAFT_302622</name>
</gene>
<dbReference type="EMBL" id="MCGR01000015">
    <property type="protein sequence ID" value="ORY85989.1"/>
    <property type="molecule type" value="Genomic_DNA"/>
</dbReference>
<feature type="compositionally biased region" description="Pro residues" evidence="11">
    <location>
        <begin position="463"/>
        <end position="475"/>
    </location>
</feature>
<feature type="active site" evidence="8">
    <location>
        <position position="917"/>
    </location>
</feature>
<dbReference type="PROSITE" id="PS51787">
    <property type="entry name" value="LON_N"/>
    <property type="match status" value="1"/>
</dbReference>
<evidence type="ECO:0000259" key="12">
    <source>
        <dbReference type="PROSITE" id="PS51786"/>
    </source>
</evidence>
<evidence type="ECO:0000256" key="3">
    <source>
        <dbReference type="ARBA" id="ARBA00022801"/>
    </source>
</evidence>
<keyword evidence="15" id="KW-1185">Reference proteome</keyword>
<dbReference type="InterPro" id="IPR003959">
    <property type="entry name" value="ATPase_AAA_core"/>
</dbReference>
<comment type="catalytic activity">
    <reaction evidence="7">
        <text>Hydrolysis of proteins in presence of ATP.</text>
        <dbReference type="EC" id="3.4.21.53"/>
    </reaction>
</comment>
<dbReference type="Pfam" id="PF02190">
    <property type="entry name" value="LON_substr_bdg"/>
    <property type="match status" value="1"/>
</dbReference>
<dbReference type="InterPro" id="IPR008268">
    <property type="entry name" value="Peptidase_S16_AS"/>
</dbReference>
<dbReference type="CDD" id="cd19500">
    <property type="entry name" value="RecA-like_Lon"/>
    <property type="match status" value="1"/>
</dbReference>
<comment type="similarity">
    <text evidence="8 9">Belongs to the peptidase S16 family.</text>
</comment>
<evidence type="ECO:0000313" key="15">
    <source>
        <dbReference type="Proteomes" id="UP000193467"/>
    </source>
</evidence>
<keyword evidence="1 8" id="KW-0645">Protease</keyword>
<dbReference type="InterPro" id="IPR046336">
    <property type="entry name" value="Lon_prtase_N_sf"/>
</dbReference>
<dbReference type="InterPro" id="IPR003111">
    <property type="entry name" value="Lon_prtase_N"/>
</dbReference>
<dbReference type="InterPro" id="IPR003593">
    <property type="entry name" value="AAA+_ATPase"/>
</dbReference>
<dbReference type="FunFam" id="3.40.50.300:FF:000021">
    <property type="entry name" value="Lon protease homolog"/>
    <property type="match status" value="1"/>
</dbReference>
<dbReference type="GO" id="GO:0016887">
    <property type="term" value="F:ATP hydrolysis activity"/>
    <property type="evidence" value="ECO:0007669"/>
    <property type="project" value="InterPro"/>
</dbReference>
<dbReference type="InterPro" id="IPR027417">
    <property type="entry name" value="P-loop_NTPase"/>
</dbReference>
<dbReference type="PROSITE" id="PS01046">
    <property type="entry name" value="LON_SER"/>
    <property type="match status" value="1"/>
</dbReference>
<dbReference type="SMART" id="SM00382">
    <property type="entry name" value="AAA"/>
    <property type="match status" value="1"/>
</dbReference>
<dbReference type="SUPFAM" id="SSF88697">
    <property type="entry name" value="PUA domain-like"/>
    <property type="match status" value="1"/>
</dbReference>
<evidence type="ECO:0000256" key="2">
    <source>
        <dbReference type="ARBA" id="ARBA00022741"/>
    </source>
</evidence>
<dbReference type="InParanoid" id="A0A1Y2FPZ1"/>
<organism evidence="14 15">
    <name type="scientific">Leucosporidium creatinivorum</name>
    <dbReference type="NCBI Taxonomy" id="106004"/>
    <lineage>
        <taxon>Eukaryota</taxon>
        <taxon>Fungi</taxon>
        <taxon>Dikarya</taxon>
        <taxon>Basidiomycota</taxon>
        <taxon>Pucciniomycotina</taxon>
        <taxon>Microbotryomycetes</taxon>
        <taxon>Leucosporidiales</taxon>
        <taxon>Leucosporidium</taxon>
    </lineage>
</organism>
<dbReference type="SMART" id="SM00464">
    <property type="entry name" value="LON"/>
    <property type="match status" value="1"/>
</dbReference>
<dbReference type="EC" id="3.4.21.-" evidence="10"/>
<dbReference type="GO" id="GO:0030163">
    <property type="term" value="P:protein catabolic process"/>
    <property type="evidence" value="ECO:0007669"/>
    <property type="project" value="InterPro"/>
</dbReference>
<dbReference type="Gene3D" id="1.20.58.1480">
    <property type="match status" value="1"/>
</dbReference>
<dbReference type="Gene3D" id="1.10.8.60">
    <property type="match status" value="1"/>
</dbReference>
<dbReference type="OrthoDB" id="2411602at2759"/>
<evidence type="ECO:0000256" key="9">
    <source>
        <dbReference type="RuleBase" id="RU000591"/>
    </source>
</evidence>
<dbReference type="InterPro" id="IPR015947">
    <property type="entry name" value="PUA-like_sf"/>
</dbReference>
<keyword evidence="2 9" id="KW-0547">Nucleotide-binding</keyword>
<dbReference type="STRING" id="106004.A0A1Y2FPZ1"/>
<protein>
    <recommendedName>
        <fullName evidence="10">Lon protease homolog</fullName>
        <ecNumber evidence="10">3.4.21.-</ecNumber>
    </recommendedName>
</protein>
<evidence type="ECO:0000256" key="10">
    <source>
        <dbReference type="RuleBase" id="RU000592"/>
    </source>
</evidence>
<dbReference type="PRINTS" id="PR00830">
    <property type="entry name" value="ENDOLAPTASE"/>
</dbReference>
<evidence type="ECO:0000256" key="4">
    <source>
        <dbReference type="ARBA" id="ARBA00022825"/>
    </source>
</evidence>
<keyword evidence="3 8" id="KW-0378">Hydrolase</keyword>
<evidence type="ECO:0000256" key="1">
    <source>
        <dbReference type="ARBA" id="ARBA00022670"/>
    </source>
</evidence>
<dbReference type="Proteomes" id="UP000193467">
    <property type="component" value="Unassembled WGS sequence"/>
</dbReference>
<dbReference type="GO" id="GO:0006508">
    <property type="term" value="P:proteolysis"/>
    <property type="evidence" value="ECO:0007669"/>
    <property type="project" value="UniProtKB-KW"/>
</dbReference>
<dbReference type="GO" id="GO:0004252">
    <property type="term" value="F:serine-type endopeptidase activity"/>
    <property type="evidence" value="ECO:0007669"/>
    <property type="project" value="UniProtKB-UniRule"/>
</dbReference>
<evidence type="ECO:0000256" key="6">
    <source>
        <dbReference type="ARBA" id="ARBA00023140"/>
    </source>
</evidence>
<comment type="caution">
    <text evidence="14">The sequence shown here is derived from an EMBL/GenBank/DDBJ whole genome shotgun (WGS) entry which is preliminary data.</text>
</comment>
<dbReference type="Gene3D" id="3.40.50.300">
    <property type="entry name" value="P-loop containing nucleotide triphosphate hydrolases"/>
    <property type="match status" value="1"/>
</dbReference>
<dbReference type="InterPro" id="IPR027065">
    <property type="entry name" value="Lon_Prtase"/>
</dbReference>
<proteinExistence type="inferred from homology"/>
<evidence type="ECO:0000256" key="8">
    <source>
        <dbReference type="PROSITE-ProRule" id="PRU01122"/>
    </source>
</evidence>
<dbReference type="Pfam" id="PF00004">
    <property type="entry name" value="AAA"/>
    <property type="match status" value="1"/>
</dbReference>
<dbReference type="PANTHER" id="PTHR10046">
    <property type="entry name" value="ATP DEPENDENT LON PROTEASE FAMILY MEMBER"/>
    <property type="match status" value="1"/>
</dbReference>
<dbReference type="Gene3D" id="1.20.5.5270">
    <property type="match status" value="1"/>
</dbReference>
<keyword evidence="5 9" id="KW-0067">ATP-binding</keyword>
<keyword evidence="6" id="KW-0576">Peroxisome</keyword>
<dbReference type="InterPro" id="IPR054594">
    <property type="entry name" value="Lon_lid"/>
</dbReference>
<accession>A0A1Y2FPZ1</accession>
<dbReference type="AlphaFoldDB" id="A0A1Y2FPZ1"/>
<dbReference type="PROSITE" id="PS51786">
    <property type="entry name" value="LON_PROTEOLYTIC"/>
    <property type="match status" value="1"/>
</dbReference>
<dbReference type="Pfam" id="PF22667">
    <property type="entry name" value="Lon_lid"/>
    <property type="match status" value="1"/>
</dbReference>
<name>A0A1Y2FPZ1_9BASI</name>
<dbReference type="Gene3D" id="3.30.230.10">
    <property type="match status" value="1"/>
</dbReference>
<dbReference type="SUPFAM" id="SSF54211">
    <property type="entry name" value="Ribosomal protein S5 domain 2-like"/>
    <property type="match status" value="1"/>
</dbReference>
<feature type="domain" description="Lon N-terminal" evidence="13">
    <location>
        <begin position="13"/>
        <end position="280"/>
    </location>
</feature>
<feature type="compositionally biased region" description="Pro residues" evidence="11">
    <location>
        <begin position="493"/>
        <end position="505"/>
    </location>
</feature>
<keyword evidence="4 8" id="KW-0720">Serine protease</keyword>
<feature type="compositionally biased region" description="Polar residues" evidence="11">
    <location>
        <begin position="77"/>
        <end position="86"/>
    </location>
</feature>
<dbReference type="InterPro" id="IPR020568">
    <property type="entry name" value="Ribosomal_Su5_D2-typ_SF"/>
</dbReference>
<feature type="region of interest" description="Disordered" evidence="11">
    <location>
        <begin position="69"/>
        <end position="105"/>
    </location>
</feature>
<dbReference type="FunFam" id="1.10.8.60:FF:000091">
    <property type="entry name" value="Lon protease homolog 2, peroxisomal"/>
    <property type="match status" value="1"/>
</dbReference>
<evidence type="ECO:0000256" key="5">
    <source>
        <dbReference type="ARBA" id="ARBA00022840"/>
    </source>
</evidence>
<evidence type="ECO:0000256" key="11">
    <source>
        <dbReference type="SAM" id="MobiDB-lite"/>
    </source>
</evidence>
<dbReference type="SUPFAM" id="SSF52540">
    <property type="entry name" value="P-loop containing nucleoside triphosphate hydrolases"/>
    <property type="match status" value="1"/>
</dbReference>
<dbReference type="GO" id="GO:0004176">
    <property type="term" value="F:ATP-dependent peptidase activity"/>
    <property type="evidence" value="ECO:0007669"/>
    <property type="project" value="UniProtKB-UniRule"/>
</dbReference>
<sequence>MSLQRSYSIPSTLPILPLPPGQVLFPSLVLSVQLASKHSIALLQSVLREAEQQASSKYIIIGCAPVKPSPPDDGAATKTSSVRSQTEPPPLVTPPTSDEEDAKPLRVIKLPVSSSRADKLGKPAKEDLFEYGCAARIVRLERLSSGGFVVILEGLSRIALSLADYGPPTLPFHETTVTLLTTTPLPNGSPLLSSLQSISTTLLSTLASTSPLSALLNRRLKSLITNLNADTAPALVDALMGSIPSTTATGLTFQDKLDILAAVDGEARVELGVEILSRCDESLNLKKRIGDKVDQNLSRRQREYLLMQQLQAIRQELEELAAKDGGVGGGGVKIGAPARKGIPANGGDEEEDDEVDDMAELEKAVKAKSWTEESRKVAMKELRRLKKSPPQGAEHGVIRNYLDWLLALPWNDSTPLPLSRDFITAARTKLNDDHYGLDKVKKRLLEWLAVLRLKQEQWELDNPPAPPLPAAPPTETPSASTELVLHESSGGPPAMPPLAPIPPPSATKSKPRDKGPILLLCGPPGTGKTSIARSLADAMGRKFYRISLGGVRDEAEIRGHRRTYVSALPGALAQALKATGVNNPVILLDEIDKLGMSSTHGDPGAALLEVLDPEQNYCFKDHYLDIPLDLSSVLFIATANSLDTISDPLYDRMEVIELSGYVHSEKLHIAKRYLLPKQLKANSLTPSLVHLSDEALLHLITSYTHEAGVRSLERELGAVCRAKAVEYAEAKDKAREKEGLKEGDAVSEEMVKKVGYEVEVSAEDVERILGVPKYDREELEKENMVGVSTGLAYQGSGNGGVLHIESTTLPGHGSLHLTGQLGEVISESAELAFAWVKSHAYELGIAESKEEDPFSNVDVHIHMPAGSIRKDGPSAGVAMVVAMVSLMRGIPQLQGVAMTGEITLRGLVTPVGGIKEKVLGAHRAGIHTLLLPFKNAKDVTADLPPSIQEECTFVYTRTIWDALEAAFGKERLWEGKGGPRELVGALVESRL</sequence>
<dbReference type="InterPro" id="IPR008269">
    <property type="entry name" value="Lon_proteolytic"/>
</dbReference>
<reference evidence="14 15" key="1">
    <citation type="submission" date="2016-07" db="EMBL/GenBank/DDBJ databases">
        <title>Pervasive Adenine N6-methylation of Active Genes in Fungi.</title>
        <authorList>
            <consortium name="DOE Joint Genome Institute"/>
            <person name="Mondo S.J."/>
            <person name="Dannebaum R.O."/>
            <person name="Kuo R.C."/>
            <person name="Labutti K."/>
            <person name="Haridas S."/>
            <person name="Kuo A."/>
            <person name="Salamov A."/>
            <person name="Ahrendt S.R."/>
            <person name="Lipzen A."/>
            <person name="Sullivan W."/>
            <person name="Andreopoulos W.B."/>
            <person name="Clum A."/>
            <person name="Lindquist E."/>
            <person name="Daum C."/>
            <person name="Ramamoorthy G.K."/>
            <person name="Gryganskyi A."/>
            <person name="Culley D."/>
            <person name="Magnuson J.K."/>
            <person name="James T.Y."/>
            <person name="O'Malley M.A."/>
            <person name="Stajich J.E."/>
            <person name="Spatafora J.W."/>
            <person name="Visel A."/>
            <person name="Grigoriev I.V."/>
        </authorList>
    </citation>
    <scope>NUCLEOTIDE SEQUENCE [LARGE SCALE GENOMIC DNA]</scope>
    <source>
        <strain evidence="14 15">62-1032</strain>
    </source>
</reference>